<reference evidence="6" key="1">
    <citation type="journal article" date="2015" name="Nature">
        <title>Complex archaea that bridge the gap between prokaryotes and eukaryotes.</title>
        <authorList>
            <person name="Spang A."/>
            <person name="Saw J.H."/>
            <person name="Jorgensen S.L."/>
            <person name="Zaremba-Niedzwiedzka K."/>
            <person name="Martijn J."/>
            <person name="Lind A.E."/>
            <person name="van Eijk R."/>
            <person name="Schleper C."/>
            <person name="Guy L."/>
            <person name="Ettema T.J."/>
        </authorList>
    </citation>
    <scope>NUCLEOTIDE SEQUENCE</scope>
</reference>
<protein>
    <recommendedName>
        <fullName evidence="5">Sulfatase N-terminal domain-containing protein</fullName>
    </recommendedName>
</protein>
<dbReference type="InterPro" id="IPR024607">
    <property type="entry name" value="Sulfatase_CS"/>
</dbReference>
<dbReference type="PANTHER" id="PTHR42693:SF53">
    <property type="entry name" value="ENDO-4-O-SULFATASE"/>
    <property type="match status" value="1"/>
</dbReference>
<accession>A0A0F8Y2S8</accession>
<keyword evidence="2" id="KW-0479">Metal-binding</keyword>
<feature type="domain" description="Sulfatase N-terminal" evidence="5">
    <location>
        <begin position="22"/>
        <end position="211"/>
    </location>
</feature>
<proteinExistence type="inferred from homology"/>
<keyword evidence="3" id="KW-0378">Hydrolase</keyword>
<evidence type="ECO:0000256" key="2">
    <source>
        <dbReference type="ARBA" id="ARBA00022723"/>
    </source>
</evidence>
<comment type="similarity">
    <text evidence="1">Belongs to the sulfatase family.</text>
</comment>
<evidence type="ECO:0000313" key="6">
    <source>
        <dbReference type="EMBL" id="KKK48479.1"/>
    </source>
</evidence>
<dbReference type="Gene3D" id="3.40.720.10">
    <property type="entry name" value="Alkaline Phosphatase, subunit A"/>
    <property type="match status" value="1"/>
</dbReference>
<gene>
    <name evidence="6" type="ORF">LCGC14_3144690</name>
</gene>
<dbReference type="PROSITE" id="PS00149">
    <property type="entry name" value="SULFATASE_2"/>
    <property type="match status" value="1"/>
</dbReference>
<dbReference type="PANTHER" id="PTHR42693">
    <property type="entry name" value="ARYLSULFATASE FAMILY MEMBER"/>
    <property type="match status" value="1"/>
</dbReference>
<sequence>MKYFTLVLFCIIHLSASAIENPNIIIILADDMGYSDLGCYGGEISTPNLDKLAGRGVKFTQFYNAARCCPTRASLLTGLYPHQAGVGSMMSDQGVPSYRGDISSQCVTIAEVLKLSGYRTYMSGKWHVTKHVDRWRTWLSEDEKIYTSKHNWPLQRGFDEFFGTIHGAGSYYNPSTLTRNNTPVNPEEGFYYTDAISEHAVKFIRQHVDEDKTD</sequence>
<comment type="caution">
    <text evidence="6">The sequence shown here is derived from an EMBL/GenBank/DDBJ whole genome shotgun (WGS) entry which is preliminary data.</text>
</comment>
<feature type="non-terminal residue" evidence="6">
    <location>
        <position position="214"/>
    </location>
</feature>
<evidence type="ECO:0000259" key="5">
    <source>
        <dbReference type="Pfam" id="PF00884"/>
    </source>
</evidence>
<dbReference type="GO" id="GO:0004065">
    <property type="term" value="F:arylsulfatase activity"/>
    <property type="evidence" value="ECO:0007669"/>
    <property type="project" value="TreeGrafter"/>
</dbReference>
<name>A0A0F8Y2S8_9ZZZZ</name>
<dbReference type="EMBL" id="LAZR01069041">
    <property type="protein sequence ID" value="KKK48479.1"/>
    <property type="molecule type" value="Genomic_DNA"/>
</dbReference>
<dbReference type="InterPro" id="IPR017850">
    <property type="entry name" value="Alkaline_phosphatase_core_sf"/>
</dbReference>
<dbReference type="InterPro" id="IPR000917">
    <property type="entry name" value="Sulfatase_N"/>
</dbReference>
<evidence type="ECO:0000256" key="3">
    <source>
        <dbReference type="ARBA" id="ARBA00022801"/>
    </source>
</evidence>
<dbReference type="SUPFAM" id="SSF53649">
    <property type="entry name" value="Alkaline phosphatase-like"/>
    <property type="match status" value="1"/>
</dbReference>
<dbReference type="Pfam" id="PF00884">
    <property type="entry name" value="Sulfatase"/>
    <property type="match status" value="1"/>
</dbReference>
<dbReference type="InterPro" id="IPR050738">
    <property type="entry name" value="Sulfatase"/>
</dbReference>
<dbReference type="GO" id="GO:0046872">
    <property type="term" value="F:metal ion binding"/>
    <property type="evidence" value="ECO:0007669"/>
    <property type="project" value="UniProtKB-KW"/>
</dbReference>
<keyword evidence="4" id="KW-0106">Calcium</keyword>
<evidence type="ECO:0000256" key="4">
    <source>
        <dbReference type="ARBA" id="ARBA00022837"/>
    </source>
</evidence>
<evidence type="ECO:0000256" key="1">
    <source>
        <dbReference type="ARBA" id="ARBA00008779"/>
    </source>
</evidence>
<dbReference type="AlphaFoldDB" id="A0A0F8Y2S8"/>
<organism evidence="6">
    <name type="scientific">marine sediment metagenome</name>
    <dbReference type="NCBI Taxonomy" id="412755"/>
    <lineage>
        <taxon>unclassified sequences</taxon>
        <taxon>metagenomes</taxon>
        <taxon>ecological metagenomes</taxon>
    </lineage>
</organism>